<feature type="domain" description="Major facilitator superfamily (MFS) profile" evidence="10">
    <location>
        <begin position="16"/>
        <end position="446"/>
    </location>
</feature>
<dbReference type="InterPro" id="IPR005829">
    <property type="entry name" value="Sugar_transporter_CS"/>
</dbReference>
<feature type="transmembrane region" description="Helical" evidence="9">
    <location>
        <begin position="49"/>
        <end position="72"/>
    </location>
</feature>
<evidence type="ECO:0000313" key="14">
    <source>
        <dbReference type="Proteomes" id="UP000093694"/>
    </source>
</evidence>
<dbReference type="Proteomes" id="UP000077384">
    <property type="component" value="Unassembled WGS sequence"/>
</dbReference>
<feature type="transmembrane region" description="Helical" evidence="9">
    <location>
        <begin position="173"/>
        <end position="195"/>
    </location>
</feature>
<evidence type="ECO:0000256" key="4">
    <source>
        <dbReference type="ARBA" id="ARBA00022475"/>
    </source>
</evidence>
<dbReference type="EMBL" id="LROR01000036">
    <property type="protein sequence ID" value="OBR95786.1"/>
    <property type="molecule type" value="Genomic_DNA"/>
</dbReference>
<dbReference type="PANTHER" id="PTHR48020">
    <property type="entry name" value="PROTON MYO-INOSITOL COTRANSPORTER"/>
    <property type="match status" value="1"/>
</dbReference>
<keyword evidence="6 9" id="KW-1133">Transmembrane helix</keyword>
<evidence type="ECO:0000256" key="5">
    <source>
        <dbReference type="ARBA" id="ARBA00022692"/>
    </source>
</evidence>
<dbReference type="PANTHER" id="PTHR48020:SF12">
    <property type="entry name" value="PROTON MYO-INOSITOL COTRANSPORTER"/>
    <property type="match status" value="1"/>
</dbReference>
<dbReference type="AlphaFoldDB" id="A0A166SW01"/>
<comment type="subcellular location">
    <subcellularLocation>
        <location evidence="1">Cell membrane</location>
        <topology evidence="1">Multi-pass membrane protein</topology>
    </subcellularLocation>
</comment>
<evidence type="ECO:0000256" key="3">
    <source>
        <dbReference type="ARBA" id="ARBA00022448"/>
    </source>
</evidence>
<dbReference type="CDD" id="cd17359">
    <property type="entry name" value="MFS_XylE_like"/>
    <property type="match status" value="1"/>
</dbReference>
<organism evidence="11 13">
    <name type="scientific">Clostridium coskatii</name>
    <dbReference type="NCBI Taxonomy" id="1705578"/>
    <lineage>
        <taxon>Bacteria</taxon>
        <taxon>Bacillati</taxon>
        <taxon>Bacillota</taxon>
        <taxon>Clostridia</taxon>
        <taxon>Eubacteriales</taxon>
        <taxon>Clostridiaceae</taxon>
        <taxon>Clostridium</taxon>
    </lineage>
</organism>
<feature type="transmembrane region" description="Helical" evidence="9">
    <location>
        <begin position="417"/>
        <end position="439"/>
    </location>
</feature>
<evidence type="ECO:0000313" key="13">
    <source>
        <dbReference type="Proteomes" id="UP000077384"/>
    </source>
</evidence>
<dbReference type="RefSeq" id="WP_063601274.1">
    <property type="nucleotide sequence ID" value="NZ_LITQ01000016.1"/>
</dbReference>
<evidence type="ECO:0000256" key="8">
    <source>
        <dbReference type="RuleBase" id="RU003346"/>
    </source>
</evidence>
<dbReference type="Pfam" id="PF00083">
    <property type="entry name" value="Sugar_tr"/>
    <property type="match status" value="1"/>
</dbReference>
<sequence length="472" mass="51547">MVQASNIQKSRLLKKISIISTFGGLLFGYDTGVINGSLTFMSRKDQLNLTAVTQGAVTSSLTLGAALGAVFTGHLSDKYGRRKLLRTLAVIFFFATLGCALSPTASVIIICRFILGLAVGGASAIVPTFLSEMAPSSIRGSIVSQDQFMIVLGQLLAYIFNAILGSISGNPGIWRYMIAIATIPAVILWFGMLLVPETPRWLAAKGRTAKALEVLKMIRDEVEAQKELKVIQSNINTEENLKRVTFKDLGIPWIHRLVLIGIGIGIAQQIAGVNIVMYYGTTILEKAGFGVKAALIANIGNGMVSVISALVYMKFLANRFNRRTMLLLGYTATTLSMAALSIVTFKLTGSALLPFLVIALTMIFLAFFQGTIGPVTWLEMSEIFPLRVRGLGMGIATFFLWTGTFCVGFMYPILLKTVGLTCSFAVFVVFGVIDILFTYKFVPETRNKSLEELEESFRNYNMKNCKEAYVQS</sequence>
<evidence type="ECO:0000256" key="1">
    <source>
        <dbReference type="ARBA" id="ARBA00004651"/>
    </source>
</evidence>
<comment type="similarity">
    <text evidence="2 8">Belongs to the major facilitator superfamily. Sugar transporter (TC 2.A.1.1) family.</text>
</comment>
<dbReference type="PRINTS" id="PR00171">
    <property type="entry name" value="SUGRTRNSPORT"/>
</dbReference>
<feature type="transmembrane region" description="Helical" evidence="9">
    <location>
        <begin position="325"/>
        <end position="345"/>
    </location>
</feature>
<dbReference type="InterPro" id="IPR005828">
    <property type="entry name" value="MFS_sugar_transport-like"/>
</dbReference>
<dbReference type="InterPro" id="IPR047984">
    <property type="entry name" value="XylE-like"/>
</dbReference>
<dbReference type="InterPro" id="IPR050814">
    <property type="entry name" value="Myo-inositol_Transporter"/>
</dbReference>
<reference evidence="11 13" key="1">
    <citation type="journal article" date="2015" name="Biotechnol. Bioeng.">
        <title>Genome sequence and phenotypic characterization of Caulobacter segnis.</title>
        <authorList>
            <person name="Patel S."/>
            <person name="Fletcher B."/>
            <person name="Scott D.C."/>
            <person name="Ely B."/>
        </authorList>
    </citation>
    <scope>NUCLEOTIDE SEQUENCE [LARGE SCALE GENOMIC DNA]</scope>
    <source>
        <strain evidence="11 13">PS02</strain>
    </source>
</reference>
<name>A0A166SW01_9CLOT</name>
<dbReference type="SUPFAM" id="SSF103473">
    <property type="entry name" value="MFS general substrate transporter"/>
    <property type="match status" value="1"/>
</dbReference>
<dbReference type="NCBIfam" id="TIGR00879">
    <property type="entry name" value="SP"/>
    <property type="match status" value="1"/>
</dbReference>
<evidence type="ECO:0000256" key="7">
    <source>
        <dbReference type="ARBA" id="ARBA00023136"/>
    </source>
</evidence>
<dbReference type="EMBL" id="LITQ01000016">
    <property type="protein sequence ID" value="OAA92844.1"/>
    <property type="molecule type" value="Genomic_DNA"/>
</dbReference>
<evidence type="ECO:0000259" key="10">
    <source>
        <dbReference type="PROSITE" id="PS50850"/>
    </source>
</evidence>
<gene>
    <name evidence="11" type="primary">iolT</name>
    <name evidence="12" type="ORF">CLCOS_12190</name>
    <name evidence="11" type="ORF">WX73_00513</name>
</gene>
<dbReference type="GO" id="GO:0022857">
    <property type="term" value="F:transmembrane transporter activity"/>
    <property type="evidence" value="ECO:0007669"/>
    <property type="project" value="InterPro"/>
</dbReference>
<dbReference type="InterPro" id="IPR003663">
    <property type="entry name" value="Sugar/inositol_transpt"/>
</dbReference>
<keyword evidence="3 8" id="KW-0813">Transport</keyword>
<dbReference type="GO" id="GO:0005886">
    <property type="term" value="C:plasma membrane"/>
    <property type="evidence" value="ECO:0007669"/>
    <property type="project" value="UniProtKB-SubCell"/>
</dbReference>
<feature type="transmembrane region" description="Helical" evidence="9">
    <location>
        <begin position="257"/>
        <end position="281"/>
    </location>
</feature>
<reference evidence="12 14" key="2">
    <citation type="journal article" date="2016" name="Front. Microbiol.">
        <title>Industrial Acetogenic Biocatalysts: A Comparative Metabolic and Genomic Analysis.</title>
        <authorList>
            <person name="Bengelsdorf F."/>
            <person name="Poehlein A."/>
            <person name="Sonja S."/>
            <person name="Erz C."/>
            <person name="Hummel T."/>
            <person name="Hoffmeister S."/>
            <person name="Daniel R."/>
            <person name="Durre P."/>
        </authorList>
    </citation>
    <scope>NUCLEOTIDE SEQUENCE [LARGE SCALE GENOMIC DNA]</scope>
    <source>
        <strain evidence="12 14">PTA-10522</strain>
    </source>
</reference>
<feature type="transmembrane region" description="Helical" evidence="9">
    <location>
        <begin position="148"/>
        <end position="167"/>
    </location>
</feature>
<feature type="transmembrane region" description="Helical" evidence="9">
    <location>
        <begin position="84"/>
        <end position="101"/>
    </location>
</feature>
<accession>A0A166SW01</accession>
<dbReference type="InterPro" id="IPR020846">
    <property type="entry name" value="MFS_dom"/>
</dbReference>
<feature type="transmembrane region" description="Helical" evidence="9">
    <location>
        <begin position="107"/>
        <end position="127"/>
    </location>
</feature>
<evidence type="ECO:0000256" key="9">
    <source>
        <dbReference type="SAM" id="Phobius"/>
    </source>
</evidence>
<proteinExistence type="inferred from homology"/>
<dbReference type="Proteomes" id="UP000093694">
    <property type="component" value="Unassembled WGS sequence"/>
</dbReference>
<evidence type="ECO:0000256" key="6">
    <source>
        <dbReference type="ARBA" id="ARBA00022989"/>
    </source>
</evidence>
<keyword evidence="7 9" id="KW-0472">Membrane</keyword>
<feature type="transmembrane region" description="Helical" evidence="9">
    <location>
        <begin position="351"/>
        <end position="378"/>
    </location>
</feature>
<evidence type="ECO:0000313" key="11">
    <source>
        <dbReference type="EMBL" id="OAA92844.1"/>
    </source>
</evidence>
<feature type="transmembrane region" description="Helical" evidence="9">
    <location>
        <begin position="293"/>
        <end position="313"/>
    </location>
</feature>
<dbReference type="Gene3D" id="1.20.1250.20">
    <property type="entry name" value="MFS general substrate transporter like domains"/>
    <property type="match status" value="1"/>
</dbReference>
<evidence type="ECO:0000256" key="2">
    <source>
        <dbReference type="ARBA" id="ARBA00010992"/>
    </source>
</evidence>
<dbReference type="InterPro" id="IPR036259">
    <property type="entry name" value="MFS_trans_sf"/>
</dbReference>
<keyword evidence="5 9" id="KW-0812">Transmembrane</keyword>
<dbReference type="PATRIC" id="fig|1705578.3.peg.892"/>
<dbReference type="PROSITE" id="PS50850">
    <property type="entry name" value="MFS"/>
    <property type="match status" value="1"/>
</dbReference>
<feature type="transmembrane region" description="Helical" evidence="9">
    <location>
        <begin position="390"/>
        <end position="411"/>
    </location>
</feature>
<keyword evidence="14" id="KW-1185">Reference proteome</keyword>
<evidence type="ECO:0000313" key="12">
    <source>
        <dbReference type="EMBL" id="OBR95786.1"/>
    </source>
</evidence>
<keyword evidence="4" id="KW-1003">Cell membrane</keyword>
<comment type="caution">
    <text evidence="11">The sequence shown here is derived from an EMBL/GenBank/DDBJ whole genome shotgun (WGS) entry which is preliminary data.</text>
</comment>
<feature type="transmembrane region" description="Helical" evidence="9">
    <location>
        <begin position="12"/>
        <end position="29"/>
    </location>
</feature>
<dbReference type="PROSITE" id="PS00217">
    <property type="entry name" value="SUGAR_TRANSPORT_2"/>
    <property type="match status" value="1"/>
</dbReference>
<protein>
    <submittedName>
        <fullName evidence="11">Major myo-inositol transporter IolT</fullName>
    </submittedName>
</protein>